<evidence type="ECO:0000313" key="1">
    <source>
        <dbReference type="EMBL" id="QDR66109.1"/>
    </source>
</evidence>
<proteinExistence type="predicted"/>
<reference evidence="1" key="1">
    <citation type="submission" date="2019-07" db="EMBL/GenBank/DDBJ databases">
        <title>Draft Genome Sequence of Megaplasmid-Bearing Staphylococcus scuiri strain B9-58B Isolated from Retail Pork.</title>
        <authorList>
            <person name="Neyaz L."/>
            <person name="Karki A.B."/>
            <person name="Fakhr M.K."/>
        </authorList>
    </citation>
    <scope>NUCLEOTIDE SEQUENCE</scope>
    <source>
        <strain evidence="1">B9-58B</strain>
        <plasmid evidence="1">pSSLNP162</plasmid>
    </source>
</reference>
<dbReference type="RefSeq" id="WP_152292157.1">
    <property type="nucleotide sequence ID" value="NZ_CP041918.1"/>
</dbReference>
<protein>
    <submittedName>
        <fullName evidence="1">Uncharacterized protein</fullName>
    </submittedName>
</protein>
<keyword evidence="1" id="KW-0614">Plasmid</keyword>
<geneLocation type="plasmid" evidence="1">
    <name>pSSLNP162</name>
</geneLocation>
<dbReference type="EMBL" id="CP041918">
    <property type="protein sequence ID" value="QDR66109.1"/>
    <property type="molecule type" value="Genomic_DNA"/>
</dbReference>
<accession>A0A517CM65</accession>
<dbReference type="AlphaFoldDB" id="A0A517CM65"/>
<sequence>MASWKSLYIHDQFIEVNTGKAILIKLPKLIDSIEWGIWVPNKLVRNPIEKYRKQLMYPEKFKFNAAPLDIQNDERRVLTEQDILNQFNSVDMTEIDLELDLNLYIKKLKLTIEAFRSYLIEIQSLNGCPETIHNLIEAVDIEDIDIFLENIELAKHKWFKS</sequence>
<gene>
    <name evidence="1" type="ORF">FPV13_14505</name>
</gene>
<name>A0A517CM65_MAMSC</name>
<organism evidence="1">
    <name type="scientific">Mammaliicoccus sciuri</name>
    <name type="common">Staphylococcus sciuri</name>
    <dbReference type="NCBI Taxonomy" id="1296"/>
    <lineage>
        <taxon>Bacteria</taxon>
        <taxon>Bacillati</taxon>
        <taxon>Bacillota</taxon>
        <taxon>Bacilli</taxon>
        <taxon>Bacillales</taxon>
        <taxon>Staphylococcaceae</taxon>
        <taxon>Mammaliicoccus</taxon>
    </lineage>
</organism>